<evidence type="ECO:0000313" key="3">
    <source>
        <dbReference type="EMBL" id="GMT29613.1"/>
    </source>
</evidence>
<keyword evidence="1" id="KW-0732">Signal</keyword>
<feature type="signal peptide" evidence="1">
    <location>
        <begin position="1"/>
        <end position="19"/>
    </location>
</feature>
<reference evidence="3" key="1">
    <citation type="submission" date="2023-10" db="EMBL/GenBank/DDBJ databases">
        <title>Genome assembly of Pristionchus species.</title>
        <authorList>
            <person name="Yoshida K."/>
            <person name="Sommer R.J."/>
        </authorList>
    </citation>
    <scope>NUCLEOTIDE SEQUENCE</scope>
    <source>
        <strain evidence="3">RS5133</strain>
    </source>
</reference>
<dbReference type="SUPFAM" id="SSF63712">
    <property type="entry name" value="Nicotinic receptor ligand binding domain-like"/>
    <property type="match status" value="1"/>
</dbReference>
<feature type="domain" description="Neurotransmitter-gated ion-channel ligand-binding" evidence="2">
    <location>
        <begin position="68"/>
        <end position="133"/>
    </location>
</feature>
<organism evidence="3 4">
    <name type="scientific">Pristionchus fissidentatus</name>
    <dbReference type="NCBI Taxonomy" id="1538716"/>
    <lineage>
        <taxon>Eukaryota</taxon>
        <taxon>Metazoa</taxon>
        <taxon>Ecdysozoa</taxon>
        <taxon>Nematoda</taxon>
        <taxon>Chromadorea</taxon>
        <taxon>Rhabditida</taxon>
        <taxon>Rhabditina</taxon>
        <taxon>Diplogasteromorpha</taxon>
        <taxon>Diplogasteroidea</taxon>
        <taxon>Neodiplogasteridae</taxon>
        <taxon>Pristionchus</taxon>
    </lineage>
</organism>
<name>A0AAV5WDQ9_9BILA</name>
<dbReference type="InterPro" id="IPR006202">
    <property type="entry name" value="Neur_chan_lig-bd"/>
</dbReference>
<protein>
    <recommendedName>
        <fullName evidence="2">Neurotransmitter-gated ion-channel ligand-binding domain-containing protein</fullName>
    </recommendedName>
</protein>
<dbReference type="GO" id="GO:0016020">
    <property type="term" value="C:membrane"/>
    <property type="evidence" value="ECO:0007669"/>
    <property type="project" value="InterPro"/>
</dbReference>
<feature type="non-terminal residue" evidence="3">
    <location>
        <position position="1"/>
    </location>
</feature>
<dbReference type="Pfam" id="PF02931">
    <property type="entry name" value="Neur_chan_LBD"/>
    <property type="match status" value="1"/>
</dbReference>
<keyword evidence="4" id="KW-1185">Reference proteome</keyword>
<evidence type="ECO:0000259" key="2">
    <source>
        <dbReference type="Pfam" id="PF02931"/>
    </source>
</evidence>
<dbReference type="Gene3D" id="2.70.170.10">
    <property type="entry name" value="Neurotransmitter-gated ion-channel ligand-binding domain"/>
    <property type="match status" value="1"/>
</dbReference>
<feature type="non-terminal residue" evidence="3">
    <location>
        <position position="143"/>
    </location>
</feature>
<dbReference type="Proteomes" id="UP001432322">
    <property type="component" value="Unassembled WGS sequence"/>
</dbReference>
<dbReference type="AlphaFoldDB" id="A0AAV5WDQ9"/>
<proteinExistence type="predicted"/>
<dbReference type="GO" id="GO:0005230">
    <property type="term" value="F:extracellular ligand-gated monoatomic ion channel activity"/>
    <property type="evidence" value="ECO:0007669"/>
    <property type="project" value="InterPro"/>
</dbReference>
<evidence type="ECO:0000313" key="4">
    <source>
        <dbReference type="Proteomes" id="UP001432322"/>
    </source>
</evidence>
<accession>A0AAV5WDQ9</accession>
<dbReference type="InterPro" id="IPR036734">
    <property type="entry name" value="Neur_chan_lig-bd_sf"/>
</dbReference>
<sequence>LILCSFVLLANSTIDYVDYDEDDYEETLPEPEDDVEMSAKVVHTHHTEMTRLHAFIKENAGSNKYPPRTPITIHFSVISGENIYLDEHSQTLSAKIRMCSYYIDNRLKWNRTEFNDTKHITVPRWDVWTPDFQPLNGINKPVD</sequence>
<feature type="chain" id="PRO_5043495818" description="Neurotransmitter-gated ion-channel ligand-binding domain-containing protein" evidence="1">
    <location>
        <begin position="20"/>
        <end position="143"/>
    </location>
</feature>
<comment type="caution">
    <text evidence="3">The sequence shown here is derived from an EMBL/GenBank/DDBJ whole genome shotgun (WGS) entry which is preliminary data.</text>
</comment>
<dbReference type="EMBL" id="BTSY01000005">
    <property type="protein sequence ID" value="GMT29613.1"/>
    <property type="molecule type" value="Genomic_DNA"/>
</dbReference>
<gene>
    <name evidence="3" type="ORF">PFISCL1PPCAC_20910</name>
</gene>
<evidence type="ECO:0000256" key="1">
    <source>
        <dbReference type="SAM" id="SignalP"/>
    </source>
</evidence>